<accession>A0A512IHD2</accession>
<organism evidence="2 3">
    <name type="scientific">Kocuria turfanensis</name>
    <dbReference type="NCBI Taxonomy" id="388357"/>
    <lineage>
        <taxon>Bacteria</taxon>
        <taxon>Bacillati</taxon>
        <taxon>Actinomycetota</taxon>
        <taxon>Actinomycetes</taxon>
        <taxon>Micrococcales</taxon>
        <taxon>Micrococcaceae</taxon>
        <taxon>Kocuria</taxon>
    </lineage>
</organism>
<gene>
    <name evidence="2" type="ORF">KTU01_31710</name>
</gene>
<sequence>MEMLVSSTGPPRSAVRTTEWGAGLLVAGLNASQPSLSTGGPSLLGISFLLQLFVPEGSEKEEAVPFSQAQRRTWWRGIACLSTVGVVAIGSAIALGLAGNALAASFLVLFGALVVMMRRRLAQRQGDS</sequence>
<keyword evidence="1" id="KW-1133">Transmembrane helix</keyword>
<comment type="caution">
    <text evidence="2">The sequence shown here is derived from an EMBL/GenBank/DDBJ whole genome shotgun (WGS) entry which is preliminary data.</text>
</comment>
<name>A0A512IHD2_9MICC</name>
<dbReference type="EMBL" id="BJZS01000104">
    <property type="protein sequence ID" value="GEO97048.1"/>
    <property type="molecule type" value="Genomic_DNA"/>
</dbReference>
<reference evidence="2 3" key="1">
    <citation type="submission" date="2019-07" db="EMBL/GenBank/DDBJ databases">
        <title>Whole genome shotgun sequence of Kocuria turfanensis NBRC 107627.</title>
        <authorList>
            <person name="Hosoyama A."/>
            <person name="Uohara A."/>
            <person name="Ohji S."/>
            <person name="Ichikawa N."/>
        </authorList>
    </citation>
    <scope>NUCLEOTIDE SEQUENCE [LARGE SCALE GENOMIC DNA]</scope>
    <source>
        <strain evidence="2 3">NBRC 107627</strain>
    </source>
</reference>
<evidence type="ECO:0000313" key="3">
    <source>
        <dbReference type="Proteomes" id="UP000321103"/>
    </source>
</evidence>
<evidence type="ECO:0000256" key="1">
    <source>
        <dbReference type="SAM" id="Phobius"/>
    </source>
</evidence>
<evidence type="ECO:0000313" key="2">
    <source>
        <dbReference type="EMBL" id="GEO97048.1"/>
    </source>
</evidence>
<keyword evidence="3" id="KW-1185">Reference proteome</keyword>
<keyword evidence="1" id="KW-0812">Transmembrane</keyword>
<feature type="transmembrane region" description="Helical" evidence="1">
    <location>
        <begin position="101"/>
        <end position="117"/>
    </location>
</feature>
<dbReference type="AlphaFoldDB" id="A0A512IHD2"/>
<keyword evidence="1" id="KW-0472">Membrane</keyword>
<protein>
    <submittedName>
        <fullName evidence="2">Uncharacterized protein</fullName>
    </submittedName>
</protein>
<proteinExistence type="predicted"/>
<dbReference type="Proteomes" id="UP000321103">
    <property type="component" value="Unassembled WGS sequence"/>
</dbReference>
<dbReference type="RefSeq" id="WP_062733909.1">
    <property type="nucleotide sequence ID" value="NZ_BJZS01000104.1"/>
</dbReference>